<comment type="caution">
    <text evidence="2">The sequence shown here is derived from an EMBL/GenBank/DDBJ whole genome shotgun (WGS) entry which is preliminary data.</text>
</comment>
<reference evidence="2 3" key="1">
    <citation type="journal article" date="2012" name="Genome Biol.">
        <title>Genome and low-iron response of an oceanic diatom adapted to chronic iron limitation.</title>
        <authorList>
            <person name="Lommer M."/>
            <person name="Specht M."/>
            <person name="Roy A.S."/>
            <person name="Kraemer L."/>
            <person name="Andreson R."/>
            <person name="Gutowska M.A."/>
            <person name="Wolf J."/>
            <person name="Bergner S.V."/>
            <person name="Schilhabel M.B."/>
            <person name="Klostermeier U.C."/>
            <person name="Beiko R.G."/>
            <person name="Rosenstiel P."/>
            <person name="Hippler M."/>
            <person name="Laroche J."/>
        </authorList>
    </citation>
    <scope>NUCLEOTIDE SEQUENCE [LARGE SCALE GENOMIC DNA]</scope>
    <source>
        <strain evidence="2 3">CCMP1005</strain>
    </source>
</reference>
<protein>
    <submittedName>
        <fullName evidence="2">Uncharacterized protein</fullName>
    </submittedName>
</protein>
<dbReference type="EMBL" id="AGNL01018401">
    <property type="protein sequence ID" value="EJK63157.1"/>
    <property type="molecule type" value="Genomic_DNA"/>
</dbReference>
<dbReference type="Proteomes" id="UP000266841">
    <property type="component" value="Unassembled WGS sequence"/>
</dbReference>
<evidence type="ECO:0000313" key="3">
    <source>
        <dbReference type="Proteomes" id="UP000266841"/>
    </source>
</evidence>
<dbReference type="eggNOG" id="ENOG502QZ2B">
    <property type="taxonomic scope" value="Eukaryota"/>
</dbReference>
<proteinExistence type="predicted"/>
<feature type="region of interest" description="Disordered" evidence="1">
    <location>
        <begin position="70"/>
        <end position="89"/>
    </location>
</feature>
<gene>
    <name evidence="2" type="ORF">THAOC_16201</name>
</gene>
<keyword evidence="3" id="KW-1185">Reference proteome</keyword>
<organism evidence="2 3">
    <name type="scientific">Thalassiosira oceanica</name>
    <name type="common">Marine diatom</name>
    <dbReference type="NCBI Taxonomy" id="159749"/>
    <lineage>
        <taxon>Eukaryota</taxon>
        <taxon>Sar</taxon>
        <taxon>Stramenopiles</taxon>
        <taxon>Ochrophyta</taxon>
        <taxon>Bacillariophyta</taxon>
        <taxon>Coscinodiscophyceae</taxon>
        <taxon>Thalassiosirophycidae</taxon>
        <taxon>Thalassiosirales</taxon>
        <taxon>Thalassiosiraceae</taxon>
        <taxon>Thalassiosira</taxon>
    </lineage>
</organism>
<accession>K0SY85</accession>
<sequence>MYIRYIVAFALAFRHSRFHRGSRHWSGGIRMQTRAKQGKCANTVPGEKLESAGLPLAYGPTKLHIQSREEAKSSLKQTSSCRLAMTSPPPYRYPRSAPCGIRREIHCRRLRVRSRSPT</sequence>
<evidence type="ECO:0000256" key="1">
    <source>
        <dbReference type="SAM" id="MobiDB-lite"/>
    </source>
</evidence>
<name>K0SY85_THAOC</name>
<evidence type="ECO:0000313" key="2">
    <source>
        <dbReference type="EMBL" id="EJK63157.1"/>
    </source>
</evidence>
<dbReference type="AlphaFoldDB" id="K0SY85"/>
<feature type="non-terminal residue" evidence="2">
    <location>
        <position position="118"/>
    </location>
</feature>